<reference evidence="2" key="1">
    <citation type="journal article" date="2020" name="Toxins">
        <title>Phylogenomic Analysis of Secondary Metabolism in the Toxic Cyanobacterial Genera Anabaena, Dolichospermum and Aphanizomenon.</title>
        <authorList>
            <person name="Oesterholm J."/>
            <person name="Popin R.V."/>
            <person name="Fewer D.P."/>
            <person name="Sivonen K."/>
        </authorList>
    </citation>
    <scope>NUCLEOTIDE SEQUENCE [LARGE SCALE GENOMIC DNA]</scope>
    <source>
        <strain evidence="2">UHCC 0037</strain>
    </source>
</reference>
<proteinExistence type="predicted"/>
<dbReference type="EMBL" id="VILF01000003">
    <property type="protein sequence ID" value="MTJ44110.1"/>
    <property type="molecule type" value="Genomic_DNA"/>
</dbReference>
<name>A0ACC7S6L5_DOLFA</name>
<evidence type="ECO:0000313" key="1">
    <source>
        <dbReference type="EMBL" id="MTJ44110.1"/>
    </source>
</evidence>
<accession>A0ACC7S6L5</accession>
<dbReference type="Proteomes" id="UP001517388">
    <property type="component" value="Unassembled WGS sequence"/>
</dbReference>
<organism evidence="1 2">
    <name type="scientific">Dolichospermum flos-aquae UHCC 0037</name>
    <dbReference type="NCBI Taxonomy" id="2590026"/>
    <lineage>
        <taxon>Bacteria</taxon>
        <taxon>Bacillati</taxon>
        <taxon>Cyanobacteriota</taxon>
        <taxon>Cyanophyceae</taxon>
        <taxon>Nostocales</taxon>
        <taxon>Aphanizomenonaceae</taxon>
        <taxon>Dolichospermum</taxon>
    </lineage>
</organism>
<sequence>MPKGKSKRINPPAISQPQVKGRITEPSSDKVLNYNDCHPVFCLRYLESDYGLEQCTREEQADFAKALRKRSQMTWQQIWAAPRHGLGAEKIDRKSIKAPIPNHITADVDFFIAIRFSGVAAMVGYRIQDVFRIIWLDSKFELYKH</sequence>
<comment type="caution">
    <text evidence="1">The sequence shown here is derived from an EMBL/GenBank/DDBJ whole genome shotgun (WGS) entry which is preliminary data.</text>
</comment>
<protein>
    <submittedName>
        <fullName evidence="1">Uncharacterized protein</fullName>
    </submittedName>
</protein>
<gene>
    <name evidence="1" type="ORF">FJR39_13345</name>
</gene>
<keyword evidence="2" id="KW-1185">Reference proteome</keyword>
<evidence type="ECO:0000313" key="2">
    <source>
        <dbReference type="Proteomes" id="UP001517388"/>
    </source>
</evidence>